<keyword evidence="2" id="KW-1185">Reference proteome</keyword>
<organism evidence="1 2">
    <name type="scientific">Portunus trituberculatus</name>
    <name type="common">Swimming crab</name>
    <name type="synonym">Neptunus trituberculatus</name>
    <dbReference type="NCBI Taxonomy" id="210409"/>
    <lineage>
        <taxon>Eukaryota</taxon>
        <taxon>Metazoa</taxon>
        <taxon>Ecdysozoa</taxon>
        <taxon>Arthropoda</taxon>
        <taxon>Crustacea</taxon>
        <taxon>Multicrustacea</taxon>
        <taxon>Malacostraca</taxon>
        <taxon>Eumalacostraca</taxon>
        <taxon>Eucarida</taxon>
        <taxon>Decapoda</taxon>
        <taxon>Pleocyemata</taxon>
        <taxon>Brachyura</taxon>
        <taxon>Eubrachyura</taxon>
        <taxon>Portunoidea</taxon>
        <taxon>Portunidae</taxon>
        <taxon>Portuninae</taxon>
        <taxon>Portunus</taxon>
    </lineage>
</organism>
<evidence type="ECO:0000313" key="2">
    <source>
        <dbReference type="Proteomes" id="UP000324222"/>
    </source>
</evidence>
<name>A0A5B7FKQ9_PORTR</name>
<reference evidence="1 2" key="1">
    <citation type="submission" date="2019-05" db="EMBL/GenBank/DDBJ databases">
        <title>Another draft genome of Portunus trituberculatus and its Hox gene families provides insights of decapod evolution.</title>
        <authorList>
            <person name="Jeong J.-H."/>
            <person name="Song I."/>
            <person name="Kim S."/>
            <person name="Choi T."/>
            <person name="Kim D."/>
            <person name="Ryu S."/>
            <person name="Kim W."/>
        </authorList>
    </citation>
    <scope>NUCLEOTIDE SEQUENCE [LARGE SCALE GENOMIC DNA]</scope>
    <source>
        <tissue evidence="1">Muscle</tissue>
    </source>
</reference>
<accession>A0A5B7FKQ9</accession>
<gene>
    <name evidence="1" type="ORF">E2C01_039425</name>
</gene>
<dbReference type="Proteomes" id="UP000324222">
    <property type="component" value="Unassembled WGS sequence"/>
</dbReference>
<protein>
    <submittedName>
        <fullName evidence="1">Uncharacterized protein</fullName>
    </submittedName>
</protein>
<sequence>MLAALMSAQTADFPRLVAGGGKGRRREHCDKMEVRDLDVGDLLGLLESPQEEVAQEVRLLLKETFSTVRESWLITGLLEYFYVSNR</sequence>
<evidence type="ECO:0000313" key="1">
    <source>
        <dbReference type="EMBL" id="MPC45719.1"/>
    </source>
</evidence>
<dbReference type="AlphaFoldDB" id="A0A5B7FKQ9"/>
<dbReference type="Pfam" id="PF04388">
    <property type="entry name" value="Hamartin"/>
    <property type="match status" value="1"/>
</dbReference>
<dbReference type="InterPro" id="IPR007483">
    <property type="entry name" value="Hamartin"/>
</dbReference>
<dbReference type="OrthoDB" id="6022054at2759"/>
<comment type="caution">
    <text evidence="1">The sequence shown here is derived from an EMBL/GenBank/DDBJ whole genome shotgun (WGS) entry which is preliminary data.</text>
</comment>
<dbReference type="EMBL" id="VSRR010006863">
    <property type="protein sequence ID" value="MPC45719.1"/>
    <property type="molecule type" value="Genomic_DNA"/>
</dbReference>
<proteinExistence type="predicted"/>